<dbReference type="OMA" id="ESDISTM"/>
<dbReference type="SUPFAM" id="SSF56112">
    <property type="entry name" value="Protein kinase-like (PK-like)"/>
    <property type="match status" value="1"/>
</dbReference>
<dbReference type="PANTHER" id="PTHR43173:SF3">
    <property type="entry name" value="ABC1 FAMILY PROTEIN"/>
    <property type="match status" value="1"/>
</dbReference>
<dbReference type="EMBL" id="GL833121">
    <property type="protein sequence ID" value="EGB12245.1"/>
    <property type="molecule type" value="Genomic_DNA"/>
</dbReference>
<dbReference type="PANTHER" id="PTHR43173">
    <property type="entry name" value="ABC1 FAMILY PROTEIN"/>
    <property type="match status" value="1"/>
</dbReference>
<dbReference type="InterPro" id="IPR004147">
    <property type="entry name" value="ABC1_dom"/>
</dbReference>
<protein>
    <recommendedName>
        <fullName evidence="1">ABC1 atypical kinase-like domain-containing protein</fullName>
    </recommendedName>
</protein>
<dbReference type="OrthoDB" id="427480at2759"/>
<accession>F0XY23</accession>
<dbReference type="InParanoid" id="F0XY23"/>
<evidence type="ECO:0000313" key="3">
    <source>
        <dbReference type="Proteomes" id="UP000002729"/>
    </source>
</evidence>
<proteinExistence type="predicted"/>
<dbReference type="KEGG" id="aaf:AURANDRAFT_20383"/>
<name>F0XY23_AURAN</name>
<feature type="domain" description="ABC1 atypical kinase-like" evidence="1">
    <location>
        <begin position="108"/>
        <end position="311"/>
    </location>
</feature>
<dbReference type="AlphaFoldDB" id="F0XY23"/>
<dbReference type="GeneID" id="20219282"/>
<evidence type="ECO:0000259" key="1">
    <source>
        <dbReference type="Pfam" id="PF03109"/>
    </source>
</evidence>
<dbReference type="InterPro" id="IPR011009">
    <property type="entry name" value="Kinase-like_dom_sf"/>
</dbReference>
<dbReference type="eggNOG" id="KOG1235">
    <property type="taxonomic scope" value="Eukaryota"/>
</dbReference>
<dbReference type="InterPro" id="IPR051130">
    <property type="entry name" value="Mito_struct-func_regulator"/>
</dbReference>
<dbReference type="CDD" id="cd05121">
    <property type="entry name" value="ABC1_ADCK3-like"/>
    <property type="match status" value="1"/>
</dbReference>
<dbReference type="Pfam" id="PF03109">
    <property type="entry name" value="ABC1"/>
    <property type="match status" value="1"/>
</dbReference>
<keyword evidence="3" id="KW-1185">Reference proteome</keyword>
<gene>
    <name evidence="2" type="ORF">AURANDRAFT_20383</name>
</gene>
<feature type="non-terminal residue" evidence="2">
    <location>
        <position position="311"/>
    </location>
</feature>
<dbReference type="RefSeq" id="XP_009033315.1">
    <property type="nucleotide sequence ID" value="XM_009035067.1"/>
</dbReference>
<reference evidence="2 3" key="1">
    <citation type="journal article" date="2011" name="Proc. Natl. Acad. Sci. U.S.A.">
        <title>Niche of harmful alga Aureococcus anophagefferens revealed through ecogenomics.</title>
        <authorList>
            <person name="Gobler C.J."/>
            <person name="Berry D.L."/>
            <person name="Dyhrman S.T."/>
            <person name="Wilhelm S.W."/>
            <person name="Salamov A."/>
            <person name="Lobanov A.V."/>
            <person name="Zhang Y."/>
            <person name="Collier J.L."/>
            <person name="Wurch L.L."/>
            <person name="Kustka A.B."/>
            <person name="Dill B.D."/>
            <person name="Shah M."/>
            <person name="VerBerkmoes N.C."/>
            <person name="Kuo A."/>
            <person name="Terry A."/>
            <person name="Pangilinan J."/>
            <person name="Lindquist E.A."/>
            <person name="Lucas S."/>
            <person name="Paulsen I.T."/>
            <person name="Hattenrath-Lehmann T.K."/>
            <person name="Talmage S.C."/>
            <person name="Walker E.A."/>
            <person name="Koch F."/>
            <person name="Burson A.M."/>
            <person name="Marcoval M.A."/>
            <person name="Tang Y.Z."/>
            <person name="Lecleir G.R."/>
            <person name="Coyne K.J."/>
            <person name="Berg G.M."/>
            <person name="Bertrand E.M."/>
            <person name="Saito M.A."/>
            <person name="Gladyshev V.N."/>
            <person name="Grigoriev I.V."/>
        </authorList>
    </citation>
    <scope>NUCLEOTIDE SEQUENCE [LARGE SCALE GENOMIC DNA]</scope>
    <source>
        <strain evidence="3">CCMP 1984</strain>
    </source>
</reference>
<organism evidence="3">
    <name type="scientific">Aureococcus anophagefferens</name>
    <name type="common">Harmful bloom alga</name>
    <dbReference type="NCBI Taxonomy" id="44056"/>
    <lineage>
        <taxon>Eukaryota</taxon>
        <taxon>Sar</taxon>
        <taxon>Stramenopiles</taxon>
        <taxon>Ochrophyta</taxon>
        <taxon>Pelagophyceae</taxon>
        <taxon>Pelagomonadales</taxon>
        <taxon>Pelagomonadaceae</taxon>
        <taxon>Aureococcus</taxon>
    </lineage>
</organism>
<evidence type="ECO:0000313" key="2">
    <source>
        <dbReference type="EMBL" id="EGB12245.1"/>
    </source>
</evidence>
<dbReference type="Proteomes" id="UP000002729">
    <property type="component" value="Unassembled WGS sequence"/>
</dbReference>
<sequence>MPPAGQSLTEKVTDTLLYPFHSAALLARRLQVYGAAYYIFNTYCSYEEQAEHLYGEALEKHWADAHTRLASVAVWHATSLLGLWVKLAQFMSSRTDVLPEPWIAALAQLQDSVPPRPYREVATTLAEELGADFADLFESVSAEPLAAASIAQVHRATLRGGADVVLKVQHRGVRQVVLQDLENATYLCEYVAAQKPEHDFRELLREWIDETKRELDFEREALNTDLVGDALRSAGCACTVPGVIRSGRVRPTARLLPLEFVDGVKPNDARALSRLEVDVDELLGDISEAFATNILIDGRFNADPHPGNILV</sequence>